<dbReference type="SMART" id="SM00382">
    <property type="entry name" value="AAA"/>
    <property type="match status" value="2"/>
</dbReference>
<dbReference type="InterPro" id="IPR027417">
    <property type="entry name" value="P-loop_NTPase"/>
</dbReference>
<organism evidence="8 9">
    <name type="scientific">Roseibium sediminicola</name>
    <dbReference type="NCBI Taxonomy" id="2933272"/>
    <lineage>
        <taxon>Bacteria</taxon>
        <taxon>Pseudomonadati</taxon>
        <taxon>Pseudomonadota</taxon>
        <taxon>Alphaproteobacteria</taxon>
        <taxon>Hyphomicrobiales</taxon>
        <taxon>Stappiaceae</taxon>
        <taxon>Roseibium</taxon>
    </lineage>
</organism>
<dbReference type="SUPFAM" id="SSF52540">
    <property type="entry name" value="P-loop containing nucleoside triphosphate hydrolases"/>
    <property type="match status" value="2"/>
</dbReference>
<evidence type="ECO:0000256" key="6">
    <source>
        <dbReference type="ARBA" id="ARBA00022840"/>
    </source>
</evidence>
<feature type="domain" description="ABC transporter" evidence="7">
    <location>
        <begin position="24"/>
        <end position="260"/>
    </location>
</feature>
<dbReference type="Proteomes" id="UP001431221">
    <property type="component" value="Unassembled WGS sequence"/>
</dbReference>
<dbReference type="CDD" id="cd03216">
    <property type="entry name" value="ABC_Carb_Monos_I"/>
    <property type="match status" value="1"/>
</dbReference>
<proteinExistence type="inferred from homology"/>
<dbReference type="InterPro" id="IPR050107">
    <property type="entry name" value="ABC_carbohydrate_import_ATPase"/>
</dbReference>
<keyword evidence="9" id="KW-1185">Reference proteome</keyword>
<dbReference type="InterPro" id="IPR003439">
    <property type="entry name" value="ABC_transporter-like_ATP-bd"/>
</dbReference>
<dbReference type="InterPro" id="IPR017871">
    <property type="entry name" value="ABC_transporter-like_CS"/>
</dbReference>
<dbReference type="CDD" id="cd03215">
    <property type="entry name" value="ABC_Carb_Monos_II"/>
    <property type="match status" value="1"/>
</dbReference>
<evidence type="ECO:0000256" key="4">
    <source>
        <dbReference type="ARBA" id="ARBA00022737"/>
    </source>
</evidence>
<dbReference type="PROSITE" id="PS00211">
    <property type="entry name" value="ABC_TRANSPORTER_1"/>
    <property type="match status" value="1"/>
</dbReference>
<protein>
    <submittedName>
        <fullName evidence="8">Sugar ABC transporter ATP-binding protein</fullName>
    </submittedName>
</protein>
<reference evidence="8" key="1">
    <citation type="submission" date="2022-04" db="EMBL/GenBank/DDBJ databases">
        <title>Roseibium sp. CAU 1639 isolated from mud.</title>
        <authorList>
            <person name="Kim W."/>
        </authorList>
    </citation>
    <scope>NUCLEOTIDE SEQUENCE</scope>
    <source>
        <strain evidence="8">CAU 1639</strain>
    </source>
</reference>
<dbReference type="Pfam" id="PF00005">
    <property type="entry name" value="ABC_tran"/>
    <property type="match status" value="2"/>
</dbReference>
<evidence type="ECO:0000256" key="1">
    <source>
        <dbReference type="ARBA" id="ARBA00005417"/>
    </source>
</evidence>
<keyword evidence="5" id="KW-0547">Nucleotide-binding</keyword>
<evidence type="ECO:0000256" key="3">
    <source>
        <dbReference type="ARBA" id="ARBA00022597"/>
    </source>
</evidence>
<dbReference type="EMBL" id="JALNMJ010000030">
    <property type="protein sequence ID" value="MCK7615724.1"/>
    <property type="molecule type" value="Genomic_DNA"/>
</dbReference>
<evidence type="ECO:0000256" key="5">
    <source>
        <dbReference type="ARBA" id="ARBA00022741"/>
    </source>
</evidence>
<dbReference type="PANTHER" id="PTHR43790">
    <property type="entry name" value="CARBOHYDRATE TRANSPORT ATP-BINDING PROTEIN MG119-RELATED"/>
    <property type="match status" value="1"/>
</dbReference>
<dbReference type="Gene3D" id="3.40.50.300">
    <property type="entry name" value="P-loop containing nucleotide triphosphate hydrolases"/>
    <property type="match status" value="2"/>
</dbReference>
<evidence type="ECO:0000313" key="8">
    <source>
        <dbReference type="EMBL" id="MCK7615724.1"/>
    </source>
</evidence>
<comment type="similarity">
    <text evidence="1">Belongs to the ABC transporter superfamily.</text>
</comment>
<accession>A0ABT0H230</accession>
<keyword evidence="2" id="KW-0813">Transport</keyword>
<dbReference type="GO" id="GO:0005524">
    <property type="term" value="F:ATP binding"/>
    <property type="evidence" value="ECO:0007669"/>
    <property type="project" value="UniProtKB-KW"/>
</dbReference>
<feature type="domain" description="ABC transporter" evidence="7">
    <location>
        <begin position="266"/>
        <end position="513"/>
    </location>
</feature>
<keyword evidence="3" id="KW-0762">Sugar transport</keyword>
<dbReference type="PANTHER" id="PTHR43790:SF9">
    <property type="entry name" value="GALACTOFURANOSE TRANSPORTER ATP-BINDING PROTEIN YTFR"/>
    <property type="match status" value="1"/>
</dbReference>
<keyword evidence="6 8" id="KW-0067">ATP-binding</keyword>
<keyword evidence="4" id="KW-0677">Repeat</keyword>
<evidence type="ECO:0000259" key="7">
    <source>
        <dbReference type="PROSITE" id="PS50893"/>
    </source>
</evidence>
<gene>
    <name evidence="8" type="ORF">M0H32_26485</name>
</gene>
<evidence type="ECO:0000256" key="2">
    <source>
        <dbReference type="ARBA" id="ARBA00022448"/>
    </source>
</evidence>
<dbReference type="RefSeq" id="WP_248159512.1">
    <property type="nucleotide sequence ID" value="NZ_JALNMJ010000030.1"/>
</dbReference>
<dbReference type="PROSITE" id="PS50893">
    <property type="entry name" value="ABC_TRANSPORTER_2"/>
    <property type="match status" value="2"/>
</dbReference>
<evidence type="ECO:0000313" key="9">
    <source>
        <dbReference type="Proteomes" id="UP001431221"/>
    </source>
</evidence>
<sequence>MIPRETGLAATHVELAEEPQPPLLQMMNIRKTFPGVVALEDIELTLEKGETHALLGANGAGKSTLIKILAGVHAADNGRIYMNGERTGFEGPLDAQRAGIRVIHQDLSLLENLSIAENIFLGRELRGALGVLDHRRMRKEAMVALQKIGVQLSPETSISDLSMGPRQLVEIAKALVEEVSVLILDEPTASLSEVEASKLFAILRDLANSGVGLIYISHKLEEIAPLADKITVLRDGRRVGTFSADQMSRSKLVSLISGGIKAEALSHVRNVGAELLRVRGLTCPGVFSDIDLSVRSGEITVITGLVGAGRSEVLETLFGSRMASSGQICINGSEVRIRSPKDAVSYGIALIPEDRRANGLCVDTTIEDSICLPNYGKLAGPLGVDRKRCRQAADRQINALMIKAPDAHSKGGTLSGGNQQKVVIAKWMESNARIFLFDEPTQGVDVGAKSEIYHRLNQLAGTGHAILVVSSDLEEVLKLGDRILAMHHGHIVREFERAGATANGIIDAITYGAS</sequence>
<comment type="caution">
    <text evidence="8">The sequence shown here is derived from an EMBL/GenBank/DDBJ whole genome shotgun (WGS) entry which is preliminary data.</text>
</comment>
<dbReference type="InterPro" id="IPR003593">
    <property type="entry name" value="AAA+_ATPase"/>
</dbReference>
<name>A0ABT0H230_9HYPH</name>